<reference evidence="1 2" key="1">
    <citation type="submission" date="2024-09" db="EMBL/GenBank/DDBJ databases">
        <authorList>
            <person name="Sun Q."/>
            <person name="Mori K."/>
        </authorList>
    </citation>
    <scope>NUCLEOTIDE SEQUENCE [LARGE SCALE GENOMIC DNA]</scope>
    <source>
        <strain evidence="1 2">NCAIM B.02537</strain>
    </source>
</reference>
<dbReference type="SUPFAM" id="SSF82649">
    <property type="entry name" value="SufE/NifU"/>
    <property type="match status" value="1"/>
</dbReference>
<sequence>MTASTTALYTPQVLALATSLAQFPARPDLPLHGSARSIACGSSLNMDLAVVDGAVAAIGLSTHACAIGQAAAAIFASHASGRSKAEITASLCDLEAWLAGAAALPAWPMLEQIAAARNFPGRHGAMLLPWKAALDALSSEATPG</sequence>
<dbReference type="Proteomes" id="UP001589943">
    <property type="component" value="Unassembled WGS sequence"/>
</dbReference>
<dbReference type="RefSeq" id="WP_379480657.1">
    <property type="nucleotide sequence ID" value="NZ_JBHLTL010000004.1"/>
</dbReference>
<protein>
    <submittedName>
        <fullName evidence="1">Iron-sulfur cluster assembly scaffold protein</fullName>
    </submittedName>
</protein>
<evidence type="ECO:0000313" key="1">
    <source>
        <dbReference type="EMBL" id="MFC0589155.1"/>
    </source>
</evidence>
<evidence type="ECO:0000313" key="2">
    <source>
        <dbReference type="Proteomes" id="UP001589943"/>
    </source>
</evidence>
<organism evidence="1 2">
    <name type="scientific">Novosphingobium aquiterrae</name>
    <dbReference type="NCBI Taxonomy" id="624388"/>
    <lineage>
        <taxon>Bacteria</taxon>
        <taxon>Pseudomonadati</taxon>
        <taxon>Pseudomonadota</taxon>
        <taxon>Alphaproteobacteria</taxon>
        <taxon>Sphingomonadales</taxon>
        <taxon>Sphingomonadaceae</taxon>
        <taxon>Novosphingobium</taxon>
    </lineage>
</organism>
<keyword evidence="2" id="KW-1185">Reference proteome</keyword>
<dbReference type="Gene3D" id="3.90.1010.10">
    <property type="match status" value="1"/>
</dbReference>
<comment type="caution">
    <text evidence="1">The sequence shown here is derived from an EMBL/GenBank/DDBJ whole genome shotgun (WGS) entry which is preliminary data.</text>
</comment>
<dbReference type="EMBL" id="JBHLTL010000004">
    <property type="protein sequence ID" value="MFC0589155.1"/>
    <property type="molecule type" value="Genomic_DNA"/>
</dbReference>
<name>A0ABV6PH45_9SPHN</name>
<proteinExistence type="predicted"/>
<gene>
    <name evidence="1" type="ORF">ACFFF7_06985</name>
</gene>
<accession>A0ABV6PH45</accession>